<comment type="pathway">
    <text evidence="1">Purine metabolism; IMP biosynthesis via de novo pathway; N(2)-formyl-N(1)-(5-phospho-D-ribosyl)glycinamide from N(1)-(5-phospho-D-ribosyl)glycinamide (10-formyl THF route): step 1/1.</text>
</comment>
<dbReference type="InterPro" id="IPR036477">
    <property type="entry name" value="Formyl_transf_N_sf"/>
</dbReference>
<name>A0ABU5RRG7_9CYAN</name>
<organism evidence="6 7">
    <name type="scientific">Cyanobium gracile UHCC 0139</name>
    <dbReference type="NCBI Taxonomy" id="3110308"/>
    <lineage>
        <taxon>Bacteria</taxon>
        <taxon>Bacillati</taxon>
        <taxon>Cyanobacteriota</taxon>
        <taxon>Cyanophyceae</taxon>
        <taxon>Synechococcales</taxon>
        <taxon>Prochlorococcaceae</taxon>
        <taxon>Cyanobium</taxon>
    </lineage>
</organism>
<evidence type="ECO:0000256" key="4">
    <source>
        <dbReference type="ARBA" id="ARBA00022755"/>
    </source>
</evidence>
<evidence type="ECO:0000256" key="1">
    <source>
        <dbReference type="ARBA" id="ARBA00005054"/>
    </source>
</evidence>
<proteinExistence type="predicted"/>
<accession>A0ABU5RRG7</accession>
<comment type="caution">
    <text evidence="6">The sequence shown here is derived from an EMBL/GenBank/DDBJ whole genome shotgun (WGS) entry which is preliminary data.</text>
</comment>
<dbReference type="EMBL" id="JAYGHX010000002">
    <property type="protein sequence ID" value="MEA5390353.1"/>
    <property type="molecule type" value="Genomic_DNA"/>
</dbReference>
<protein>
    <recommendedName>
        <fullName evidence="2">phosphoribosylglycinamide formyltransferase 1</fullName>
        <ecNumber evidence="2">2.1.2.2</ecNumber>
    </recommendedName>
</protein>
<keyword evidence="4" id="KW-0658">Purine biosynthesis</keyword>
<dbReference type="SUPFAM" id="SSF53328">
    <property type="entry name" value="Formyltransferase"/>
    <property type="match status" value="1"/>
</dbReference>
<reference evidence="6 7" key="1">
    <citation type="submission" date="2023-12" db="EMBL/GenBank/DDBJ databases">
        <title>Baltic Sea Cyanobacteria.</title>
        <authorList>
            <person name="Delbaje E."/>
            <person name="Fewer D.P."/>
            <person name="Shishido T.K."/>
        </authorList>
    </citation>
    <scope>NUCLEOTIDE SEQUENCE [LARGE SCALE GENOMIC DNA]</scope>
    <source>
        <strain evidence="6 7">UHCC 0139</strain>
    </source>
</reference>
<dbReference type="InterPro" id="IPR002376">
    <property type="entry name" value="Formyl_transf_N"/>
</dbReference>
<evidence type="ECO:0000256" key="3">
    <source>
        <dbReference type="ARBA" id="ARBA00022679"/>
    </source>
</evidence>
<dbReference type="GO" id="GO:0016740">
    <property type="term" value="F:transferase activity"/>
    <property type="evidence" value="ECO:0007669"/>
    <property type="project" value="UniProtKB-KW"/>
</dbReference>
<evidence type="ECO:0000313" key="7">
    <source>
        <dbReference type="Proteomes" id="UP001304461"/>
    </source>
</evidence>
<dbReference type="Proteomes" id="UP001304461">
    <property type="component" value="Unassembled WGS sequence"/>
</dbReference>
<dbReference type="Gene3D" id="3.40.50.170">
    <property type="entry name" value="Formyl transferase, N-terminal domain"/>
    <property type="match status" value="1"/>
</dbReference>
<gene>
    <name evidence="6" type="ORF">VB738_03665</name>
</gene>
<keyword evidence="3 6" id="KW-0808">Transferase</keyword>
<dbReference type="Pfam" id="PF00551">
    <property type="entry name" value="Formyl_trans_N"/>
    <property type="match status" value="1"/>
</dbReference>
<dbReference type="PANTHER" id="PTHR43369">
    <property type="entry name" value="PHOSPHORIBOSYLGLYCINAMIDE FORMYLTRANSFERASE"/>
    <property type="match status" value="1"/>
</dbReference>
<dbReference type="CDD" id="cd08653">
    <property type="entry name" value="FMT_core_like_3"/>
    <property type="match status" value="1"/>
</dbReference>
<dbReference type="RefSeq" id="WP_323304461.1">
    <property type="nucleotide sequence ID" value="NZ_JAYGHX010000002.1"/>
</dbReference>
<sequence>MAVSSLRVAVLCCDGLYQRHLVRRAAEAFTLVGVVLQVSPPASRSTLSRLAKYRRPMRLLRQVIARVLLRPHDRRGAALQRQLFHRDGAPPELPDGVPVLVTSAINDQRTADFLRQVAPDIVLVNGTLLLRKPVLDLIPAIRHGLINLHTGLSPYSRGANCNLYMLMEGHPELVGVTVHHIDPGIDSGDIILSAHVPMVPDDDVETIEVRSFQVGIELLIEAARRLEAGTAPRVPQWEKGKLFLRRTGYVYEPWQRLMANRRIARGLVRDYLADQARHDGAVRVVRGEQP</sequence>
<evidence type="ECO:0000256" key="2">
    <source>
        <dbReference type="ARBA" id="ARBA00012254"/>
    </source>
</evidence>
<dbReference type="EC" id="2.1.2.2" evidence="2"/>
<keyword evidence="7" id="KW-1185">Reference proteome</keyword>
<evidence type="ECO:0000313" key="6">
    <source>
        <dbReference type="EMBL" id="MEA5390353.1"/>
    </source>
</evidence>
<dbReference type="PANTHER" id="PTHR43369:SF2">
    <property type="entry name" value="PHOSPHORIBOSYLGLYCINAMIDE FORMYLTRANSFERASE"/>
    <property type="match status" value="1"/>
</dbReference>
<evidence type="ECO:0000259" key="5">
    <source>
        <dbReference type="Pfam" id="PF00551"/>
    </source>
</evidence>
<feature type="domain" description="Formyl transferase N-terminal" evidence="5">
    <location>
        <begin position="103"/>
        <end position="222"/>
    </location>
</feature>